<dbReference type="InterPro" id="IPR036388">
    <property type="entry name" value="WH-like_DNA-bd_sf"/>
</dbReference>
<dbReference type="SUPFAM" id="SSF53335">
    <property type="entry name" value="S-adenosyl-L-methionine-dependent methyltransferases"/>
    <property type="match status" value="1"/>
</dbReference>
<sequence length="348" mass="36582">MTTHPRARSVQMPDVATDPDAILARLTDVATPYAVRAAVTLGVPELLADGPASLGELAAATGVDADTLGRLLRYLVAHGLFGEPEPQRYALTDVSRGLIGEAGAARRAWMDLSGPGARMDAAYGGLAHALRTGGDGYSAVHGRPLWEDLADKPRLRAEFDTLMGTDTATVAHLVATEYDWTGIEHVIDVGGGAGILLTEILRARPSMRGTVVDLPRAVDTARQRFAAAGLGARADAIGGSFFEPLPAGADAYIVSRVLTDWNDQAAHDILRNCVAAARPGGRVLIVEVLPDDSVLAPDSPYDLQMLAVVGGRLRDADQFTALAARAGATVAGVRRWDGGLTVIDCRPR</sequence>
<dbReference type="InterPro" id="IPR029063">
    <property type="entry name" value="SAM-dependent_MTases_sf"/>
</dbReference>
<dbReference type="InterPro" id="IPR016461">
    <property type="entry name" value="COMT-like"/>
</dbReference>
<evidence type="ECO:0000256" key="3">
    <source>
        <dbReference type="ARBA" id="ARBA00022691"/>
    </source>
</evidence>
<dbReference type="AlphaFoldDB" id="B1Q2Q1"/>
<dbReference type="InterPro" id="IPR001077">
    <property type="entry name" value="COMT_C"/>
</dbReference>
<dbReference type="InterPro" id="IPR012967">
    <property type="entry name" value="COMT_dimerisation"/>
</dbReference>
<organism evidence="6">
    <name type="scientific">Nocardia brasiliensis</name>
    <dbReference type="NCBI Taxonomy" id="37326"/>
    <lineage>
        <taxon>Bacteria</taxon>
        <taxon>Bacillati</taxon>
        <taxon>Actinomycetota</taxon>
        <taxon>Actinomycetes</taxon>
        <taxon>Mycobacteriales</taxon>
        <taxon>Nocardiaceae</taxon>
        <taxon>Nocardia</taxon>
    </lineage>
</organism>
<accession>B1Q2Q1</accession>
<dbReference type="PANTHER" id="PTHR43712">
    <property type="entry name" value="PUTATIVE (AFU_ORTHOLOGUE AFUA_4G14580)-RELATED"/>
    <property type="match status" value="1"/>
</dbReference>
<name>B1Q2Q1_NOCBR</name>
<protein>
    <submittedName>
        <fullName evidence="6">O-methyltransferase</fullName>
    </submittedName>
</protein>
<dbReference type="Pfam" id="PF08100">
    <property type="entry name" value="Dimerisation"/>
    <property type="match status" value="1"/>
</dbReference>
<dbReference type="Gene3D" id="1.10.287.1350">
    <property type="match status" value="1"/>
</dbReference>
<dbReference type="GO" id="GO:0032259">
    <property type="term" value="P:methylation"/>
    <property type="evidence" value="ECO:0007669"/>
    <property type="project" value="UniProtKB-KW"/>
</dbReference>
<proteinExistence type="predicted"/>
<dbReference type="GO" id="GO:0008171">
    <property type="term" value="F:O-methyltransferase activity"/>
    <property type="evidence" value="ECO:0007669"/>
    <property type="project" value="InterPro"/>
</dbReference>
<gene>
    <name evidence="6" type="primary">bra11</name>
</gene>
<dbReference type="Gene3D" id="3.40.50.150">
    <property type="entry name" value="Vaccinia Virus protein VP39"/>
    <property type="match status" value="1"/>
</dbReference>
<dbReference type="EMBL" id="AB264550">
    <property type="protein sequence ID" value="BAG16285.1"/>
    <property type="molecule type" value="Genomic_DNA"/>
</dbReference>
<evidence type="ECO:0000256" key="2">
    <source>
        <dbReference type="ARBA" id="ARBA00022679"/>
    </source>
</evidence>
<evidence type="ECO:0000259" key="4">
    <source>
        <dbReference type="Pfam" id="PF00891"/>
    </source>
</evidence>
<evidence type="ECO:0000259" key="5">
    <source>
        <dbReference type="Pfam" id="PF08100"/>
    </source>
</evidence>
<dbReference type="PANTHER" id="PTHR43712:SF2">
    <property type="entry name" value="O-METHYLTRANSFERASE CICE"/>
    <property type="match status" value="1"/>
</dbReference>
<dbReference type="Pfam" id="PF00891">
    <property type="entry name" value="Methyltransf_2"/>
    <property type="match status" value="1"/>
</dbReference>
<dbReference type="Gene3D" id="1.10.10.10">
    <property type="entry name" value="Winged helix-like DNA-binding domain superfamily/Winged helix DNA-binding domain"/>
    <property type="match status" value="1"/>
</dbReference>
<reference evidence="6" key="1">
    <citation type="journal article" date="2008" name="J. Antibiot.">
        <title>Cloning of the gene cluster responsible for the biosynthesis of brasilicardin A, a unique diterpenoid.</title>
        <authorList>
            <person name="Hayashi Y."/>
            <person name="Matsuura N."/>
            <person name="Toshima H."/>
            <person name="Itoh N."/>
            <person name="Ishikawa J."/>
            <person name="Mikami Y."/>
            <person name="Dairi T."/>
        </authorList>
    </citation>
    <scope>NUCLEOTIDE SEQUENCE</scope>
    <source>
        <strain evidence="6">IFM 0406</strain>
    </source>
</reference>
<dbReference type="PROSITE" id="PS51683">
    <property type="entry name" value="SAM_OMT_II"/>
    <property type="match status" value="1"/>
</dbReference>
<keyword evidence="2 6" id="KW-0808">Transferase</keyword>
<keyword evidence="3" id="KW-0949">S-adenosyl-L-methionine</keyword>
<feature type="domain" description="O-methyltransferase dimerisation" evidence="5">
    <location>
        <begin position="30"/>
        <end position="98"/>
    </location>
</feature>
<dbReference type="InterPro" id="IPR036390">
    <property type="entry name" value="WH_DNA-bd_sf"/>
</dbReference>
<dbReference type="CDD" id="cd02440">
    <property type="entry name" value="AdoMet_MTases"/>
    <property type="match status" value="1"/>
</dbReference>
<evidence type="ECO:0000313" key="6">
    <source>
        <dbReference type="EMBL" id="BAG16285.1"/>
    </source>
</evidence>
<dbReference type="SUPFAM" id="SSF46785">
    <property type="entry name" value="Winged helix' DNA-binding domain"/>
    <property type="match status" value="1"/>
</dbReference>
<feature type="domain" description="O-methyltransferase C-terminal" evidence="4">
    <location>
        <begin position="124"/>
        <end position="327"/>
    </location>
</feature>
<evidence type="ECO:0000256" key="1">
    <source>
        <dbReference type="ARBA" id="ARBA00022603"/>
    </source>
</evidence>
<keyword evidence="1 6" id="KW-0489">Methyltransferase</keyword>
<dbReference type="GO" id="GO:0046983">
    <property type="term" value="F:protein dimerization activity"/>
    <property type="evidence" value="ECO:0007669"/>
    <property type="project" value="InterPro"/>
</dbReference>
<dbReference type="PIRSF" id="PIRSF005739">
    <property type="entry name" value="O-mtase"/>
    <property type="match status" value="1"/>
</dbReference>